<dbReference type="EMBL" id="CP002656">
    <property type="protein sequence ID" value="AEB95276.1"/>
    <property type="molecule type" value="Genomic_DNA"/>
</dbReference>
<accession>F4G378</accession>
<dbReference type="eggNOG" id="arCOG05908">
    <property type="taxonomic scope" value="Archaea"/>
</dbReference>
<dbReference type="PANTHER" id="PTHR37165">
    <property type="entry name" value="PEPTIDASE U56 FAMILY"/>
    <property type="match status" value="1"/>
</dbReference>
<gene>
    <name evidence="3" type="ordered locus">Mcup_1171</name>
</gene>
<evidence type="ECO:0000313" key="4">
    <source>
        <dbReference type="Proteomes" id="UP000007812"/>
    </source>
</evidence>
<dbReference type="GeneID" id="10493362"/>
<dbReference type="InterPro" id="IPR007544">
    <property type="entry name" value="ENCAP"/>
</dbReference>
<keyword evidence="2" id="KW-1284">Encapsulin nanocompartment</keyword>
<evidence type="ECO:0000256" key="1">
    <source>
        <dbReference type="ARBA" id="ARBA00033738"/>
    </source>
</evidence>
<dbReference type="STRING" id="1006006.Mcup_1171"/>
<dbReference type="OrthoDB" id="60579at2157"/>
<dbReference type="GO" id="GO:0140737">
    <property type="term" value="C:encapsulin nanocompartment"/>
    <property type="evidence" value="ECO:0007669"/>
    <property type="project" value="UniProtKB-SubCell"/>
</dbReference>
<dbReference type="RefSeq" id="WP_013737774.1">
    <property type="nucleotide sequence ID" value="NC_015435.1"/>
</dbReference>
<dbReference type="InterPro" id="IPR051429">
    <property type="entry name" value="Encapsulin_nc"/>
</dbReference>
<dbReference type="Gene3D" id="3.30.2320.10">
    <property type="entry name" value="hypothetical protein PF0899 domain"/>
    <property type="match status" value="1"/>
</dbReference>
<dbReference type="Proteomes" id="UP000007812">
    <property type="component" value="Chromosome"/>
</dbReference>
<dbReference type="HOGENOM" id="CLU_067492_0_0_2"/>
<sequence>MSSKDPSTTEEELDRDEKMKAIGNVLATEVETLNSHLQQNELIKDPQLKRIHDKITREKITQLEELLRTLGKLSRDSNQIEINLREEYGSRERTHKNLTLGLPTPLKLVEYSGWDWDPIGPLMESVNSNRVVFELGSIVSSSSTTISLSEVSIGESVVQTKVLSTAEIPYVSLEVKFNSGHLSEMRRVATIAGKTFTDLENNLLLKGHPFSIYKLGTEITGVDWSQPGNVLNDVVRGYEVLASGGFEKDISILMSPSTFSKTFRVVDRTGTYEIEMIKEIGKVIATNAVGDREIVLLSKRGFEIVVNTSLSIEHIGKERNYHVYLLSEQLAPRLVDKSAACVIRS</sequence>
<dbReference type="PATRIC" id="fig|1006006.8.peg.1167"/>
<keyword evidence="4" id="KW-1185">Reference proteome</keyword>
<name>F4G378_METCR</name>
<dbReference type="AlphaFoldDB" id="F4G378"/>
<dbReference type="PANTHER" id="PTHR37165:SF1">
    <property type="entry name" value="TYPE 1 ENCAPSULIN SHELL PROTEIN"/>
    <property type="match status" value="1"/>
</dbReference>
<evidence type="ECO:0000313" key="3">
    <source>
        <dbReference type="EMBL" id="AEB95276.1"/>
    </source>
</evidence>
<protein>
    <submittedName>
        <fullName evidence="3">Linocin_M18 bacteriocin protein</fullName>
    </submittedName>
</protein>
<evidence type="ECO:0000256" key="2">
    <source>
        <dbReference type="ARBA" id="ARBA00033787"/>
    </source>
</evidence>
<reference evidence="3 4" key="1">
    <citation type="journal article" date="2011" name="J. Bacteriol.">
        <title>Complete genome sequence of Metallosphaera cuprina, a metal sulfide-oxidizing archaeon from a hot spring.</title>
        <authorList>
            <person name="Liu L.J."/>
            <person name="You X.Y."/>
            <person name="Zheng H."/>
            <person name="Wang S."/>
            <person name="Jiang C.Y."/>
            <person name="Liu S.J."/>
        </authorList>
    </citation>
    <scope>NUCLEOTIDE SEQUENCE [LARGE SCALE GENOMIC DNA]</scope>
    <source>
        <strain evidence="3 4">Ar-4</strain>
    </source>
</reference>
<comment type="subcellular location">
    <subcellularLocation>
        <location evidence="1">Encapsulin nanocompartment</location>
    </subcellularLocation>
</comment>
<dbReference type="KEGG" id="mcn:Mcup_1171"/>
<organism evidence="3 4">
    <name type="scientific">Metallosphaera cuprina (strain Ar-4)</name>
    <dbReference type="NCBI Taxonomy" id="1006006"/>
    <lineage>
        <taxon>Archaea</taxon>
        <taxon>Thermoproteota</taxon>
        <taxon>Thermoprotei</taxon>
        <taxon>Sulfolobales</taxon>
        <taxon>Sulfolobaceae</taxon>
        <taxon>Metallosphaera</taxon>
    </lineage>
</organism>
<proteinExistence type="predicted"/>
<dbReference type="Pfam" id="PF04454">
    <property type="entry name" value="Linocin_M18"/>
    <property type="match status" value="1"/>
</dbReference>